<dbReference type="InterPro" id="IPR003593">
    <property type="entry name" value="AAA+_ATPase"/>
</dbReference>
<dbReference type="InterPro" id="IPR003439">
    <property type="entry name" value="ABC_transporter-like_ATP-bd"/>
</dbReference>
<dbReference type="SUPFAM" id="SSF50331">
    <property type="entry name" value="MOP-like"/>
    <property type="match status" value="1"/>
</dbReference>
<dbReference type="SUPFAM" id="SSF52540">
    <property type="entry name" value="P-loop containing nucleoside triphosphate hydrolases"/>
    <property type="match status" value="1"/>
</dbReference>
<dbReference type="InterPro" id="IPR040582">
    <property type="entry name" value="OB_MalK-like"/>
</dbReference>
<keyword evidence="6 9" id="KW-0067">ATP-binding</keyword>
<dbReference type="GO" id="GO:0005524">
    <property type="term" value="F:ATP binding"/>
    <property type="evidence" value="ECO:0007669"/>
    <property type="project" value="UniProtKB-KW"/>
</dbReference>
<evidence type="ECO:0000313" key="10">
    <source>
        <dbReference type="Proteomes" id="UP000596977"/>
    </source>
</evidence>
<dbReference type="Gene3D" id="3.40.50.300">
    <property type="entry name" value="P-loop containing nucleotide triphosphate hydrolases"/>
    <property type="match status" value="1"/>
</dbReference>
<dbReference type="Proteomes" id="UP000596977">
    <property type="component" value="Unassembled WGS sequence"/>
</dbReference>
<keyword evidence="4" id="KW-1003">Cell membrane</keyword>
<gene>
    <name evidence="9" type="ORF">GCM10011499_05880</name>
</gene>
<evidence type="ECO:0000256" key="5">
    <source>
        <dbReference type="ARBA" id="ARBA00022741"/>
    </source>
</evidence>
<dbReference type="InterPro" id="IPR015853">
    <property type="entry name" value="ABC_transpr_FbpC"/>
</dbReference>
<dbReference type="EMBL" id="BMKB01000001">
    <property type="protein sequence ID" value="GGA39258.1"/>
    <property type="molecule type" value="Genomic_DNA"/>
</dbReference>
<dbReference type="AlphaFoldDB" id="A0A916R7T0"/>
<dbReference type="InterPro" id="IPR012340">
    <property type="entry name" value="NA-bd_OB-fold"/>
</dbReference>
<dbReference type="Pfam" id="PF00005">
    <property type="entry name" value="ABC_tran"/>
    <property type="match status" value="1"/>
</dbReference>
<keyword evidence="3" id="KW-0813">Transport</keyword>
<dbReference type="InterPro" id="IPR047641">
    <property type="entry name" value="ABC_transpr_MalK/UgpC-like"/>
</dbReference>
<accession>A0A916R7T0</accession>
<dbReference type="RefSeq" id="WP_127073383.1">
    <property type="nucleotide sequence ID" value="NZ_BMKB01000001.1"/>
</dbReference>
<dbReference type="PROSITE" id="PS50893">
    <property type="entry name" value="ABC_TRANSPORTER_2"/>
    <property type="match status" value="1"/>
</dbReference>
<keyword evidence="10" id="KW-1185">Reference proteome</keyword>
<evidence type="ECO:0000256" key="1">
    <source>
        <dbReference type="ARBA" id="ARBA00004417"/>
    </source>
</evidence>
<dbReference type="GO" id="GO:0016887">
    <property type="term" value="F:ATP hydrolysis activity"/>
    <property type="evidence" value="ECO:0007669"/>
    <property type="project" value="InterPro"/>
</dbReference>
<name>A0A916R7T0_9HYPH</name>
<evidence type="ECO:0000256" key="6">
    <source>
        <dbReference type="ARBA" id="ARBA00022840"/>
    </source>
</evidence>
<evidence type="ECO:0000256" key="3">
    <source>
        <dbReference type="ARBA" id="ARBA00022448"/>
    </source>
</evidence>
<dbReference type="Pfam" id="PF17912">
    <property type="entry name" value="OB_MalK"/>
    <property type="match status" value="1"/>
</dbReference>
<keyword evidence="5" id="KW-0547">Nucleotide-binding</keyword>
<evidence type="ECO:0000313" key="9">
    <source>
        <dbReference type="EMBL" id="GGA39258.1"/>
    </source>
</evidence>
<dbReference type="PANTHER" id="PTHR43875:SF14">
    <property type="entry name" value="ABC TRANSPORTER ATP-BINDING PROTEIN"/>
    <property type="match status" value="1"/>
</dbReference>
<comment type="subcellular location">
    <subcellularLocation>
        <location evidence="1">Cell inner membrane</location>
        <topology evidence="1">Peripheral membrane protein</topology>
    </subcellularLocation>
</comment>
<comment type="similarity">
    <text evidence="2">Belongs to the ABC transporter superfamily.</text>
</comment>
<dbReference type="SMART" id="SM00382">
    <property type="entry name" value="AAA"/>
    <property type="match status" value="1"/>
</dbReference>
<dbReference type="GO" id="GO:0015408">
    <property type="term" value="F:ABC-type ferric iron transporter activity"/>
    <property type="evidence" value="ECO:0007669"/>
    <property type="project" value="InterPro"/>
</dbReference>
<dbReference type="OrthoDB" id="9767663at2"/>
<dbReference type="GO" id="GO:0055052">
    <property type="term" value="C:ATP-binding cassette (ABC) transporter complex, substrate-binding subunit-containing"/>
    <property type="evidence" value="ECO:0007669"/>
    <property type="project" value="TreeGrafter"/>
</dbReference>
<feature type="domain" description="ABC transporter" evidence="8">
    <location>
        <begin position="4"/>
        <end position="241"/>
    </location>
</feature>
<keyword evidence="7" id="KW-0472">Membrane</keyword>
<evidence type="ECO:0000256" key="4">
    <source>
        <dbReference type="ARBA" id="ARBA00022475"/>
    </source>
</evidence>
<dbReference type="InterPro" id="IPR008995">
    <property type="entry name" value="Mo/tungstate-bd_C_term_dom"/>
</dbReference>
<dbReference type="FunFam" id="3.40.50.300:FF:000042">
    <property type="entry name" value="Maltose/maltodextrin ABC transporter, ATP-binding protein"/>
    <property type="match status" value="1"/>
</dbReference>
<proteinExistence type="inferred from homology"/>
<protein>
    <submittedName>
        <fullName evidence="9">ABC transporter ATP-binding protein</fullName>
    </submittedName>
</protein>
<reference evidence="9 10" key="1">
    <citation type="journal article" date="2014" name="Int. J. Syst. Evol. Microbiol.">
        <title>Complete genome sequence of Corynebacterium casei LMG S-19264T (=DSM 44701T), isolated from a smear-ripened cheese.</title>
        <authorList>
            <consortium name="US DOE Joint Genome Institute (JGI-PGF)"/>
            <person name="Walter F."/>
            <person name="Albersmeier A."/>
            <person name="Kalinowski J."/>
            <person name="Ruckert C."/>
        </authorList>
    </citation>
    <scope>NUCLEOTIDE SEQUENCE [LARGE SCALE GENOMIC DNA]</scope>
    <source>
        <strain evidence="9 10">CGMCC 1.15896</strain>
    </source>
</reference>
<dbReference type="PANTHER" id="PTHR43875">
    <property type="entry name" value="MALTODEXTRIN IMPORT ATP-BINDING PROTEIN MSMX"/>
    <property type="match status" value="1"/>
</dbReference>
<dbReference type="Gene3D" id="2.40.50.140">
    <property type="entry name" value="Nucleic acid-binding proteins"/>
    <property type="match status" value="1"/>
</dbReference>
<sequence length="368" mass="40862">MAQITLDNLAHSYLPYPSRDDDWALKQLDHVWNDGEAYALLGASGCGKSTLLNIISGLLVPTRGRILFGDQDVTRQDTVERNIAQVFQFPVVYDTMSVRDNLAFPLRNRGMDPAYIAARVQKVAHMIGMEATLGRKARGLTADAKQKISLGRGIVREDVNAILFDEPLTVIDPHMKWELRTQLKALHNEFGHTMIYVTHDQTEALTFADKVVVMHDGRVVQLGTPEELFDTPEHTFVGYFIGSPGMNLLDADISGNTAHCTGHAIPLNGHYKAQNGKIQIGIRPEFVSLVSGQEGLPVTIRRIEDVGRHQILRAEFAGQPINAILPEGMAVPSDANRLKFDPMRVNVYVDDWRVKPLHSVATSQKEAV</sequence>
<evidence type="ECO:0000256" key="7">
    <source>
        <dbReference type="ARBA" id="ARBA00023136"/>
    </source>
</evidence>
<evidence type="ECO:0000259" key="8">
    <source>
        <dbReference type="PROSITE" id="PS50893"/>
    </source>
</evidence>
<evidence type="ECO:0000256" key="2">
    <source>
        <dbReference type="ARBA" id="ARBA00005417"/>
    </source>
</evidence>
<dbReference type="Gene3D" id="2.40.50.100">
    <property type="match status" value="1"/>
</dbReference>
<organism evidence="9 10">
    <name type="scientific">Pelagibacterium lentulum</name>
    <dbReference type="NCBI Taxonomy" id="2029865"/>
    <lineage>
        <taxon>Bacteria</taxon>
        <taxon>Pseudomonadati</taxon>
        <taxon>Pseudomonadota</taxon>
        <taxon>Alphaproteobacteria</taxon>
        <taxon>Hyphomicrobiales</taxon>
        <taxon>Devosiaceae</taxon>
        <taxon>Pelagibacterium</taxon>
    </lineage>
</organism>
<dbReference type="InterPro" id="IPR027417">
    <property type="entry name" value="P-loop_NTPase"/>
</dbReference>
<dbReference type="CDD" id="cd03259">
    <property type="entry name" value="ABC_Carb_Solutes_like"/>
    <property type="match status" value="1"/>
</dbReference>
<comment type="caution">
    <text evidence="9">The sequence shown here is derived from an EMBL/GenBank/DDBJ whole genome shotgun (WGS) entry which is preliminary data.</text>
</comment>